<evidence type="ECO:0000256" key="1">
    <source>
        <dbReference type="ARBA" id="ARBA00004167"/>
    </source>
</evidence>
<dbReference type="Pfam" id="PF01145">
    <property type="entry name" value="Band_7"/>
    <property type="match status" value="1"/>
</dbReference>
<dbReference type="InterPro" id="IPR036013">
    <property type="entry name" value="Band_7/SPFH_dom_sf"/>
</dbReference>
<dbReference type="PANTHER" id="PTHR43327:SF2">
    <property type="entry name" value="MODULATOR OF FTSH PROTEASE HFLK"/>
    <property type="match status" value="1"/>
</dbReference>
<keyword evidence="9" id="KW-1185">Reference proteome</keyword>
<reference evidence="9" key="1">
    <citation type="journal article" date="2019" name="Int. J. Syst. Evol. Microbiol.">
        <title>The Global Catalogue of Microorganisms (GCM) 10K type strain sequencing project: providing services to taxonomists for standard genome sequencing and annotation.</title>
        <authorList>
            <consortium name="The Broad Institute Genomics Platform"/>
            <consortium name="The Broad Institute Genome Sequencing Center for Infectious Disease"/>
            <person name="Wu L."/>
            <person name="Ma J."/>
        </authorList>
    </citation>
    <scope>NUCLEOTIDE SEQUENCE [LARGE SCALE GENOMIC DNA]</scope>
    <source>
        <strain evidence="9">KCTC 42984</strain>
    </source>
</reference>
<comment type="similarity">
    <text evidence="2">Belongs to the band 7/mec-2 family. HflK subfamily.</text>
</comment>
<name>A0ABV7IPL5_9SPHN</name>
<evidence type="ECO:0000256" key="3">
    <source>
        <dbReference type="ARBA" id="ARBA00022692"/>
    </source>
</evidence>
<dbReference type="PANTHER" id="PTHR43327">
    <property type="entry name" value="STOMATIN-LIKE PROTEIN 2, MITOCHONDRIAL"/>
    <property type="match status" value="1"/>
</dbReference>
<dbReference type="SUPFAM" id="SSF117892">
    <property type="entry name" value="Band 7/SPFH domain"/>
    <property type="match status" value="1"/>
</dbReference>
<dbReference type="Gene3D" id="3.30.479.30">
    <property type="entry name" value="Band 7 domain"/>
    <property type="match status" value="1"/>
</dbReference>
<gene>
    <name evidence="8" type="ORF">ACFOD9_02855</name>
</gene>
<keyword evidence="4" id="KW-1133">Transmembrane helix</keyword>
<dbReference type="RefSeq" id="WP_379508576.1">
    <property type="nucleotide sequence ID" value="NZ_JBHRTQ010000003.1"/>
</dbReference>
<evidence type="ECO:0000256" key="2">
    <source>
        <dbReference type="ARBA" id="ARBA00006971"/>
    </source>
</evidence>
<evidence type="ECO:0000313" key="8">
    <source>
        <dbReference type="EMBL" id="MFC3173186.1"/>
    </source>
</evidence>
<evidence type="ECO:0000313" key="9">
    <source>
        <dbReference type="Proteomes" id="UP001595604"/>
    </source>
</evidence>
<comment type="caution">
    <text evidence="8">The sequence shown here is derived from an EMBL/GenBank/DDBJ whole genome shotgun (WGS) entry which is preliminary data.</text>
</comment>
<feature type="compositionally biased region" description="Basic and acidic residues" evidence="6">
    <location>
        <begin position="95"/>
        <end position="107"/>
    </location>
</feature>
<keyword evidence="3" id="KW-0812">Transmembrane</keyword>
<dbReference type="Proteomes" id="UP001595604">
    <property type="component" value="Unassembled WGS sequence"/>
</dbReference>
<dbReference type="InterPro" id="IPR010201">
    <property type="entry name" value="HflK"/>
</dbReference>
<dbReference type="InterPro" id="IPR050710">
    <property type="entry name" value="Band7/mec-2_domain"/>
</dbReference>
<protein>
    <submittedName>
        <fullName evidence="8">SPFH domain-containing protein</fullName>
    </submittedName>
</protein>
<keyword evidence="5" id="KW-0472">Membrane</keyword>
<feature type="region of interest" description="Disordered" evidence="6">
    <location>
        <begin position="1"/>
        <end position="127"/>
    </location>
</feature>
<accession>A0ABV7IPL5</accession>
<evidence type="ECO:0000256" key="6">
    <source>
        <dbReference type="SAM" id="MobiDB-lite"/>
    </source>
</evidence>
<evidence type="ECO:0000259" key="7">
    <source>
        <dbReference type="SMART" id="SM00244"/>
    </source>
</evidence>
<sequence length="409" mass="43490">MRTIGDAIARGWLAATGGNGNPADETNGDKPEGRKAAPSPWGTGGDPAAGAADEPDEPSAPGAEPADKPRPSGPRNPWLPGGALPGRSTPPGGEGPRRPTGFDEIFRGRPGGGGGFGGGRFPGLPQRPGGRSWVPLIVAGVAAIWLLSTTTHMLGPKEQGIVTTLGKYSRTIEPGVSWTLPWPIEAVRVEDVTSIKRDTIPEGEAEKLMLTSDQNLVDISYLVRWNIKDLKLYAFQLADPDNTVKEVAEAAMRASIAEVPLSDAMGGTGRAMVEQNVRARMQAVLDAYRSGVLIQGVEIKKADPPAKVIDAFQKVTAAQQDAQREMSNAQAWAQQITQRAQGDAAAFDKVYEQYKLAPEVTRRRMYYETMERVLAGNDKVIVAAPGVTSYLPLPEVKRKAAAAAEGGNQ</sequence>
<dbReference type="CDD" id="cd03404">
    <property type="entry name" value="SPFH_HflK"/>
    <property type="match status" value="1"/>
</dbReference>
<feature type="compositionally biased region" description="Gly residues" evidence="6">
    <location>
        <begin position="109"/>
        <end position="121"/>
    </location>
</feature>
<feature type="domain" description="Band 7" evidence="7">
    <location>
        <begin position="149"/>
        <end position="316"/>
    </location>
</feature>
<evidence type="ECO:0000256" key="5">
    <source>
        <dbReference type="ARBA" id="ARBA00023136"/>
    </source>
</evidence>
<comment type="subcellular location">
    <subcellularLocation>
        <location evidence="1">Membrane</location>
        <topology evidence="1">Single-pass membrane protein</topology>
    </subcellularLocation>
</comment>
<dbReference type="InterPro" id="IPR001107">
    <property type="entry name" value="Band_7"/>
</dbReference>
<proteinExistence type="inferred from homology"/>
<dbReference type="SMART" id="SM00244">
    <property type="entry name" value="PHB"/>
    <property type="match status" value="1"/>
</dbReference>
<evidence type="ECO:0000256" key="4">
    <source>
        <dbReference type="ARBA" id="ARBA00022989"/>
    </source>
</evidence>
<organism evidence="8 9">
    <name type="scientific">Novosphingobium bradum</name>
    <dbReference type="NCBI Taxonomy" id="1737444"/>
    <lineage>
        <taxon>Bacteria</taxon>
        <taxon>Pseudomonadati</taxon>
        <taxon>Pseudomonadota</taxon>
        <taxon>Alphaproteobacteria</taxon>
        <taxon>Sphingomonadales</taxon>
        <taxon>Sphingomonadaceae</taxon>
        <taxon>Novosphingobium</taxon>
    </lineage>
</organism>
<dbReference type="EMBL" id="JBHRTQ010000003">
    <property type="protein sequence ID" value="MFC3173186.1"/>
    <property type="molecule type" value="Genomic_DNA"/>
</dbReference>